<evidence type="ECO:0000313" key="2">
    <source>
        <dbReference type="Proteomes" id="UP000315399"/>
    </source>
</evidence>
<reference evidence="1 2" key="1">
    <citation type="journal article" date="2019" name="Nat. Microbiol.">
        <title>Expanding anaerobic alkane metabolism in the domain of Archaea.</title>
        <authorList>
            <person name="Wang Y."/>
            <person name="Wegener G."/>
            <person name="Hou J."/>
            <person name="Wang F."/>
            <person name="Xiao X."/>
        </authorList>
    </citation>
    <scope>NUCLEOTIDE SEQUENCE [LARGE SCALE GENOMIC DNA]</scope>
    <source>
        <strain evidence="1">WYZ-LMO10</strain>
    </source>
</reference>
<sequence length="225" mass="25583">MGYTHYWYRPKEIPEDKFRVIVVDFKKLLPLFRRLGIKLAGGLGTGRPKVNDQEVVFNGSRFCGHPKNGISIPWPAPQVKFGVAPKPTKAVVGTWFAGVVLDQRTCNGDCSYETFYFPRVMPDRYEPVGSICYYDVNGRPVYNDERVVGRYFGFCKTAFRPYDLAVNCFLIIARHHLGDDLIVRSDGTAAHWVDAVTICFNAFKYNDFVLNDKKVEPLVSQTITP</sequence>
<gene>
    <name evidence="1" type="ORF">DSO08_05050</name>
</gene>
<accession>A0A523BA81</accession>
<protein>
    <submittedName>
        <fullName evidence="1">Uncharacterized protein</fullName>
    </submittedName>
</protein>
<dbReference type="AlphaFoldDB" id="A0A523BA81"/>
<dbReference type="Proteomes" id="UP000315399">
    <property type="component" value="Unassembled WGS sequence"/>
</dbReference>
<dbReference type="EMBL" id="QNVH01000054">
    <property type="protein sequence ID" value="TDA37841.1"/>
    <property type="molecule type" value="Genomic_DNA"/>
</dbReference>
<organism evidence="1 2">
    <name type="scientific">Thermoproteota archaeon</name>
    <dbReference type="NCBI Taxonomy" id="2056631"/>
    <lineage>
        <taxon>Archaea</taxon>
        <taxon>Thermoproteota</taxon>
    </lineage>
</organism>
<proteinExistence type="predicted"/>
<comment type="caution">
    <text evidence="1">The sequence shown here is derived from an EMBL/GenBank/DDBJ whole genome shotgun (WGS) entry which is preliminary data.</text>
</comment>
<evidence type="ECO:0000313" key="1">
    <source>
        <dbReference type="EMBL" id="TDA37841.1"/>
    </source>
</evidence>
<name>A0A523BA81_9CREN</name>